<evidence type="ECO:0000313" key="3">
    <source>
        <dbReference type="Proteomes" id="UP001597387"/>
    </source>
</evidence>
<dbReference type="RefSeq" id="WP_255903826.1">
    <property type="nucleotide sequence ID" value="NZ_JAFMZO010000003.1"/>
</dbReference>
<accession>A0ABW4ZKD0</accession>
<dbReference type="InterPro" id="IPR008928">
    <property type="entry name" value="6-hairpin_glycosidase_sf"/>
</dbReference>
<evidence type="ECO:0000256" key="1">
    <source>
        <dbReference type="SAM" id="SignalP"/>
    </source>
</evidence>
<keyword evidence="3" id="KW-1185">Reference proteome</keyword>
<dbReference type="EMBL" id="JBHUHZ010000001">
    <property type="protein sequence ID" value="MFD2162332.1"/>
    <property type="molecule type" value="Genomic_DNA"/>
</dbReference>
<sequence length="693" mass="78060">MRTEKFIFRKIQLVITFFFLCLAGFDVSAQNTTLPVQDDRWAIQPDGSIKWNIQNRLPHTDHIEMAGEKVALWVQYGLDKAGRSKISRTVVFPTFRMLPDGTRTHISHSFSDSDLPRFYVNNRLIRLDSAVNGKGRTGDLSYNIKDISHKGVMRVNAQAGSPAMVSIQRSLFPSTERPMALEEFVFKNITDQPLTVFMEYLRREVRTDPTRSKAAQHSIITGTVNDGSVTIAPGKTVSFTVYFLASDTPNALAAINTEEEKKARIQRVEGVLDRLQLETPDKILNTAFDFAKIRATESIYKTKGGYMHGPGGLAYYAAIWANDQAEYVNPFFAFLGDRVGNLSAMNAYRHFARYMNPEYKPIPSSIVAEGDAFWHGAKDRGDMAMIAYGASRYALSYGNIDSAKVLWPLIEWSLEYSRRKLNGDGVVTSDSDELENRFSAGKANLSTNTLYYDALRSAAMLGEHLGKPKSQTEAYLRQAAELRKNIDKYFAANVEGFETYRYHEGLNVLRAWICLPLTVGIFDRKEGTINALFSPRLWTKDGLATEAGKGTFWDRSTLYALRGVLEAGETEKAMDFIRYYSRRRLLGEHVPYPVEAYPEGNQRHLSAESGLYCRIFTEGLFGMRPVGLRSFDCTPRLPKGWDKMALKNVHSFGSKFDITINRAPGQKLTIAVNNDGKTKKYTVKEGATQKITL</sequence>
<comment type="caution">
    <text evidence="2">The sequence shown here is derived from an EMBL/GenBank/DDBJ whole genome shotgun (WGS) entry which is preliminary data.</text>
</comment>
<dbReference type="SUPFAM" id="SSF48208">
    <property type="entry name" value="Six-hairpin glycosidases"/>
    <property type="match status" value="1"/>
</dbReference>
<reference evidence="3" key="1">
    <citation type="journal article" date="2019" name="Int. J. Syst. Evol. Microbiol.">
        <title>The Global Catalogue of Microorganisms (GCM) 10K type strain sequencing project: providing services to taxonomists for standard genome sequencing and annotation.</title>
        <authorList>
            <consortium name="The Broad Institute Genomics Platform"/>
            <consortium name="The Broad Institute Genome Sequencing Center for Infectious Disease"/>
            <person name="Wu L."/>
            <person name="Ma J."/>
        </authorList>
    </citation>
    <scope>NUCLEOTIDE SEQUENCE [LARGE SCALE GENOMIC DNA]</scope>
    <source>
        <strain evidence="3">KCTC 42217</strain>
    </source>
</reference>
<evidence type="ECO:0000313" key="2">
    <source>
        <dbReference type="EMBL" id="MFD2162332.1"/>
    </source>
</evidence>
<organism evidence="2 3">
    <name type="scientific">Paradesertivirga mongoliensis</name>
    <dbReference type="NCBI Taxonomy" id="2100740"/>
    <lineage>
        <taxon>Bacteria</taxon>
        <taxon>Pseudomonadati</taxon>
        <taxon>Bacteroidota</taxon>
        <taxon>Sphingobacteriia</taxon>
        <taxon>Sphingobacteriales</taxon>
        <taxon>Sphingobacteriaceae</taxon>
        <taxon>Paradesertivirga</taxon>
    </lineage>
</organism>
<keyword evidence="1" id="KW-0732">Signal</keyword>
<feature type="chain" id="PRO_5046715558" evidence="1">
    <location>
        <begin position="30"/>
        <end position="693"/>
    </location>
</feature>
<gene>
    <name evidence="2" type="ORF">ACFSJU_07995</name>
</gene>
<dbReference type="InterPro" id="IPR012341">
    <property type="entry name" value="6hp_glycosidase-like_sf"/>
</dbReference>
<protein>
    <submittedName>
        <fullName evidence="2">Uncharacterized protein</fullName>
    </submittedName>
</protein>
<feature type="signal peptide" evidence="1">
    <location>
        <begin position="1"/>
        <end position="29"/>
    </location>
</feature>
<name>A0ABW4ZKD0_9SPHI</name>
<dbReference type="Proteomes" id="UP001597387">
    <property type="component" value="Unassembled WGS sequence"/>
</dbReference>
<dbReference type="Gene3D" id="1.50.10.10">
    <property type="match status" value="1"/>
</dbReference>
<proteinExistence type="predicted"/>